<sequence length="131" mass="14799">MYTAMGSEWRPFGYPRRRRPLNSVVLEQGLADRIIRDIREFIDNPKWYTDRGIPYRRGYLLYGPPGCGKSSFITALAGELEHSICLLSLTDSSLSDDRLNHLLSVAPQQSLVLLEDVDAAFLSRDLAVQGK</sequence>
<protein>
    <submittedName>
        <fullName evidence="2">BCS1-like protein, ubiquinol-cytochrome c reductase complex chaperone</fullName>
    </submittedName>
</protein>
<reference evidence="2 3" key="1">
    <citation type="journal article" date="2020" name="Nature">
        <title>Six reference-quality genomes reveal evolution of bat adaptations.</title>
        <authorList>
            <person name="Jebb D."/>
            <person name="Huang Z."/>
            <person name="Pippel M."/>
            <person name="Hughes G.M."/>
            <person name="Lavrichenko K."/>
            <person name="Devanna P."/>
            <person name="Winkler S."/>
            <person name="Jermiin L.S."/>
            <person name="Skirmuntt E.C."/>
            <person name="Katzourakis A."/>
            <person name="Burkitt-Gray L."/>
            <person name="Ray D.A."/>
            <person name="Sullivan K.A.M."/>
            <person name="Roscito J.G."/>
            <person name="Kirilenko B.M."/>
            <person name="Davalos L.M."/>
            <person name="Corthals A.P."/>
            <person name="Power M.L."/>
            <person name="Jones G."/>
            <person name="Ransome R.D."/>
            <person name="Dechmann D.K.N."/>
            <person name="Locatelli A.G."/>
            <person name="Puechmaille S.J."/>
            <person name="Fedrigo O."/>
            <person name="Jarvis E.D."/>
            <person name="Hiller M."/>
            <person name="Vernes S.C."/>
            <person name="Myers E.W."/>
            <person name="Teeling E.C."/>
        </authorList>
    </citation>
    <scope>NUCLEOTIDE SEQUENCE [LARGE SCALE GENOMIC DNA]</scope>
    <source>
        <strain evidence="2">MMolMol1</strain>
        <tissue evidence="2">Muscle</tissue>
    </source>
</reference>
<dbReference type="GO" id="GO:0005524">
    <property type="term" value="F:ATP binding"/>
    <property type="evidence" value="ECO:0007669"/>
    <property type="project" value="InterPro"/>
</dbReference>
<dbReference type="Pfam" id="PF00004">
    <property type="entry name" value="AAA"/>
    <property type="match status" value="1"/>
</dbReference>
<dbReference type="Gene3D" id="3.40.50.300">
    <property type="entry name" value="P-loop containing nucleotide triphosphate hydrolases"/>
    <property type="match status" value="1"/>
</dbReference>
<dbReference type="InterPro" id="IPR003959">
    <property type="entry name" value="ATPase_AAA_core"/>
</dbReference>
<organism evidence="2 3">
    <name type="scientific">Molossus molossus</name>
    <name type="common">Pallas' mastiff bat</name>
    <name type="synonym">Vespertilio molossus</name>
    <dbReference type="NCBI Taxonomy" id="27622"/>
    <lineage>
        <taxon>Eukaryota</taxon>
        <taxon>Metazoa</taxon>
        <taxon>Chordata</taxon>
        <taxon>Craniata</taxon>
        <taxon>Vertebrata</taxon>
        <taxon>Euteleostomi</taxon>
        <taxon>Mammalia</taxon>
        <taxon>Eutheria</taxon>
        <taxon>Laurasiatheria</taxon>
        <taxon>Chiroptera</taxon>
        <taxon>Yangochiroptera</taxon>
        <taxon>Molossidae</taxon>
        <taxon>Molossus</taxon>
    </lineage>
</organism>
<gene>
    <name evidence="2" type="ORF">HJG59_001446</name>
</gene>
<keyword evidence="3" id="KW-1185">Reference proteome</keyword>
<dbReference type="SUPFAM" id="SSF52540">
    <property type="entry name" value="P-loop containing nucleoside triphosphate hydrolases"/>
    <property type="match status" value="1"/>
</dbReference>
<name>A0A7J8FPQ1_MOLMO</name>
<dbReference type="PANTHER" id="PTHR23070">
    <property type="entry name" value="BCS1 AAA-TYPE ATPASE"/>
    <property type="match status" value="1"/>
</dbReference>
<dbReference type="EMBL" id="JACASF010000011">
    <property type="protein sequence ID" value="KAF6449694.1"/>
    <property type="molecule type" value="Genomic_DNA"/>
</dbReference>
<feature type="domain" description="ATPase AAA-type core" evidence="1">
    <location>
        <begin position="59"/>
        <end position="124"/>
    </location>
</feature>
<dbReference type="Proteomes" id="UP000550707">
    <property type="component" value="Unassembled WGS sequence"/>
</dbReference>
<accession>A0A7J8FPQ1</accession>
<evidence type="ECO:0000313" key="2">
    <source>
        <dbReference type="EMBL" id="KAF6449694.1"/>
    </source>
</evidence>
<dbReference type="InterPro" id="IPR027417">
    <property type="entry name" value="P-loop_NTPase"/>
</dbReference>
<evidence type="ECO:0000313" key="3">
    <source>
        <dbReference type="Proteomes" id="UP000550707"/>
    </source>
</evidence>
<evidence type="ECO:0000259" key="1">
    <source>
        <dbReference type="Pfam" id="PF00004"/>
    </source>
</evidence>
<proteinExistence type="predicted"/>
<dbReference type="AlphaFoldDB" id="A0A7J8FPQ1"/>
<dbReference type="GO" id="GO:0016887">
    <property type="term" value="F:ATP hydrolysis activity"/>
    <property type="evidence" value="ECO:0007669"/>
    <property type="project" value="InterPro"/>
</dbReference>
<comment type="caution">
    <text evidence="2">The sequence shown here is derived from an EMBL/GenBank/DDBJ whole genome shotgun (WGS) entry which is preliminary data.</text>
</comment>
<dbReference type="InterPro" id="IPR050747">
    <property type="entry name" value="Mitochondrial_chaperone_BCS1"/>
</dbReference>